<protein>
    <submittedName>
        <fullName evidence="1 2">Uncharacterized protein</fullName>
    </submittedName>
</protein>
<dbReference type="EMBL" id="ADAS02000061">
    <property type="protein sequence ID" value="OAV92650.1"/>
    <property type="molecule type" value="Genomic_DNA"/>
</dbReference>
<gene>
    <name evidence="1" type="ORF">PTTG_27581</name>
</gene>
<sequence length="133" mass="16192">MKESFQLGHFLAAWKWLAKLNALLHNLTPIYEKAKQPDYRIKWYDYDAAEILFAQQLVFRTVQFLHEDELIPQEYLQEFLELRYTRYLAERHSHEVGEIYPHRFSEQFDLLHSRPHSSSWLLQRCPNRRTSVN</sequence>
<proteinExistence type="predicted"/>
<reference evidence="2 3" key="3">
    <citation type="journal article" date="2017" name="G3 (Bethesda)">
        <title>Comparative analysis highlights variable genome content of wheat rusts and divergence of the mating loci.</title>
        <authorList>
            <person name="Cuomo C.A."/>
            <person name="Bakkeren G."/>
            <person name="Khalil H.B."/>
            <person name="Panwar V."/>
            <person name="Joly D."/>
            <person name="Linning R."/>
            <person name="Sakthikumar S."/>
            <person name="Song X."/>
            <person name="Adiconis X."/>
            <person name="Fan L."/>
            <person name="Goldberg J.M."/>
            <person name="Levin J.Z."/>
            <person name="Young S."/>
            <person name="Zeng Q."/>
            <person name="Anikster Y."/>
            <person name="Bruce M."/>
            <person name="Wang M."/>
            <person name="Yin C."/>
            <person name="McCallum B."/>
            <person name="Szabo L.J."/>
            <person name="Hulbert S."/>
            <person name="Chen X."/>
            <person name="Fellers J.P."/>
        </authorList>
    </citation>
    <scope>NUCLEOTIDE SEQUENCE</scope>
    <source>
        <strain evidence="3">Isolate 1-1 / race 1 (BBBD)</strain>
        <strain evidence="2">isolate 1-1 / race 1 (BBBD)</strain>
    </source>
</reference>
<dbReference type="AlphaFoldDB" id="A0A180GIW9"/>
<dbReference type="Proteomes" id="UP000005240">
    <property type="component" value="Unassembled WGS sequence"/>
</dbReference>
<name>A0A180GIW9_PUCT1</name>
<evidence type="ECO:0000313" key="2">
    <source>
        <dbReference type="EnsemblFungi" id="PTTG_27581-t43_1-p1"/>
    </source>
</evidence>
<reference evidence="2" key="4">
    <citation type="submission" date="2025-05" db="UniProtKB">
        <authorList>
            <consortium name="EnsemblFungi"/>
        </authorList>
    </citation>
    <scope>IDENTIFICATION</scope>
    <source>
        <strain evidence="2">isolate 1-1 / race 1 (BBBD)</strain>
    </source>
</reference>
<evidence type="ECO:0000313" key="3">
    <source>
        <dbReference type="Proteomes" id="UP000005240"/>
    </source>
</evidence>
<reference evidence="1" key="1">
    <citation type="submission" date="2009-11" db="EMBL/GenBank/DDBJ databases">
        <authorList>
            <consortium name="The Broad Institute Genome Sequencing Platform"/>
            <person name="Ward D."/>
            <person name="Feldgarden M."/>
            <person name="Earl A."/>
            <person name="Young S.K."/>
            <person name="Zeng Q."/>
            <person name="Koehrsen M."/>
            <person name="Alvarado L."/>
            <person name="Berlin A."/>
            <person name="Bochicchio J."/>
            <person name="Borenstein D."/>
            <person name="Chapman S.B."/>
            <person name="Chen Z."/>
            <person name="Engels R."/>
            <person name="Freedman E."/>
            <person name="Gellesch M."/>
            <person name="Goldberg J."/>
            <person name="Griggs A."/>
            <person name="Gujja S."/>
            <person name="Heilman E."/>
            <person name="Heiman D."/>
            <person name="Hepburn T."/>
            <person name="Howarth C."/>
            <person name="Jen D."/>
            <person name="Larson L."/>
            <person name="Lewis B."/>
            <person name="Mehta T."/>
            <person name="Park D."/>
            <person name="Pearson M."/>
            <person name="Roberts A."/>
            <person name="Saif S."/>
            <person name="Shea T."/>
            <person name="Shenoy N."/>
            <person name="Sisk P."/>
            <person name="Stolte C."/>
            <person name="Sykes S."/>
            <person name="Thomson T."/>
            <person name="Walk T."/>
            <person name="White J."/>
            <person name="Yandava C."/>
            <person name="Izard J."/>
            <person name="Baranova O.V."/>
            <person name="Blanton J.M."/>
            <person name="Tanner A.C."/>
            <person name="Dewhirst F.E."/>
            <person name="Haas B."/>
            <person name="Nusbaum C."/>
            <person name="Birren B."/>
        </authorList>
    </citation>
    <scope>NUCLEOTIDE SEQUENCE [LARGE SCALE GENOMIC DNA]</scope>
    <source>
        <strain evidence="1">1-1 BBBD Race 1</strain>
    </source>
</reference>
<evidence type="ECO:0000313" key="1">
    <source>
        <dbReference type="EMBL" id="OAV92650.1"/>
    </source>
</evidence>
<dbReference type="VEuPathDB" id="FungiDB:PTTG_27581"/>
<accession>A0A180GIW9</accession>
<dbReference type="EnsemblFungi" id="PTTG_27581-t43_1">
    <property type="protein sequence ID" value="PTTG_27581-t43_1-p1"/>
    <property type="gene ID" value="PTTG_27581"/>
</dbReference>
<reference evidence="1" key="2">
    <citation type="submission" date="2016-05" db="EMBL/GenBank/DDBJ databases">
        <title>Comparative analysis highlights variable genome content of wheat rusts and divergence of the mating loci.</title>
        <authorList>
            <person name="Cuomo C.A."/>
            <person name="Bakkeren G."/>
            <person name="Szabo L."/>
            <person name="Khalil H."/>
            <person name="Joly D."/>
            <person name="Goldberg J."/>
            <person name="Young S."/>
            <person name="Zeng Q."/>
            <person name="Fellers J."/>
        </authorList>
    </citation>
    <scope>NUCLEOTIDE SEQUENCE [LARGE SCALE GENOMIC DNA]</scope>
    <source>
        <strain evidence="1">1-1 BBBD Race 1</strain>
    </source>
</reference>
<organism evidence="1">
    <name type="scientific">Puccinia triticina (isolate 1-1 / race 1 (BBBD))</name>
    <name type="common">Brown leaf rust fungus</name>
    <dbReference type="NCBI Taxonomy" id="630390"/>
    <lineage>
        <taxon>Eukaryota</taxon>
        <taxon>Fungi</taxon>
        <taxon>Dikarya</taxon>
        <taxon>Basidiomycota</taxon>
        <taxon>Pucciniomycotina</taxon>
        <taxon>Pucciniomycetes</taxon>
        <taxon>Pucciniales</taxon>
        <taxon>Pucciniaceae</taxon>
        <taxon>Puccinia</taxon>
    </lineage>
</organism>
<keyword evidence="3" id="KW-1185">Reference proteome</keyword>